<feature type="signal peptide" evidence="2">
    <location>
        <begin position="1"/>
        <end position="30"/>
    </location>
</feature>
<organism evidence="4 5">
    <name type="scientific">Pseudonocardia ammonioxydans</name>
    <dbReference type="NCBI Taxonomy" id="260086"/>
    <lineage>
        <taxon>Bacteria</taxon>
        <taxon>Bacillati</taxon>
        <taxon>Actinomycetota</taxon>
        <taxon>Actinomycetes</taxon>
        <taxon>Pseudonocardiales</taxon>
        <taxon>Pseudonocardiaceae</taxon>
        <taxon>Pseudonocardia</taxon>
    </lineage>
</organism>
<evidence type="ECO:0000313" key="4">
    <source>
        <dbReference type="EMBL" id="SFN60865.1"/>
    </source>
</evidence>
<keyword evidence="5" id="KW-1185">Reference proteome</keyword>
<evidence type="ECO:0000256" key="1">
    <source>
        <dbReference type="SAM" id="MobiDB-lite"/>
    </source>
</evidence>
<evidence type="ECO:0000259" key="3">
    <source>
        <dbReference type="Pfam" id="PF09362"/>
    </source>
</evidence>
<protein>
    <recommendedName>
        <fullName evidence="3">DUF1996 domain-containing protein</fullName>
    </recommendedName>
</protein>
<dbReference type="PANTHER" id="PTHR43662">
    <property type="match status" value="1"/>
</dbReference>
<feature type="compositionally biased region" description="Polar residues" evidence="1">
    <location>
        <begin position="49"/>
        <end position="61"/>
    </location>
</feature>
<gene>
    <name evidence="4" type="ORF">SAMN05216207_1017122</name>
</gene>
<accession>A0A1I5AEI2</accession>
<feature type="region of interest" description="Disordered" evidence="1">
    <location>
        <begin position="34"/>
        <end position="202"/>
    </location>
</feature>
<dbReference type="InterPro" id="IPR018535">
    <property type="entry name" value="DUF1996"/>
</dbReference>
<feature type="domain" description="DUF1996" evidence="3">
    <location>
        <begin position="197"/>
        <end position="389"/>
    </location>
</feature>
<feature type="compositionally biased region" description="Acidic residues" evidence="1">
    <location>
        <begin position="125"/>
        <end position="139"/>
    </location>
</feature>
<evidence type="ECO:0000313" key="5">
    <source>
        <dbReference type="Proteomes" id="UP000199614"/>
    </source>
</evidence>
<dbReference type="STRING" id="260086.SAMN05216207_1017122"/>
<name>A0A1I5AEI2_PSUAM</name>
<evidence type="ECO:0000256" key="2">
    <source>
        <dbReference type="SAM" id="SignalP"/>
    </source>
</evidence>
<dbReference type="PANTHER" id="PTHR43662:SF3">
    <property type="entry name" value="DOMAIN PROTEIN, PUTATIVE (AFU_ORTHOLOGUE AFUA_6G11970)-RELATED"/>
    <property type="match status" value="1"/>
</dbReference>
<feature type="chain" id="PRO_5038510509" description="DUF1996 domain-containing protein" evidence="2">
    <location>
        <begin position="31"/>
        <end position="434"/>
    </location>
</feature>
<sequence>MPRRGRHRITGPIRLIALVAALLVCAAAVAFGGTASADGSGDDRGSATEQDSGSGENSLTGSDGDDGDNRAGTDGSDNRAGTDTSENTADDGEKTGGGDTTDGRKTTEGGGPGGQNDDRAQDGAAGDEEAADEQGDDEQFPGRDQAAPPSPDDFVDITDVAPGSGPDDKGGVFAGGTFTSQCGTSDHRNSDNYQAAPGKRNGAQHVHDYIGNTTTDAFSDDDSLAAGGTSCANGDRSTFYWPVVRDLNGAGDDANADGGGKDGNVGEILTPTSAQMTLHGHPGQETEPMPQNLRMITGDAKAETNGDENVVSKWTCSGFTDRTTEKYPICPSGSDLVRILDFPSCWDGENLRSNAENEAVVFPEADGRCADGRVAVPQLRMTLTYDQPAGREFALDTFPEQQHSPRTDHGNYQSLLTGEQARTAATCINTGRAC</sequence>
<keyword evidence="2" id="KW-0732">Signal</keyword>
<dbReference type="RefSeq" id="WP_093344730.1">
    <property type="nucleotide sequence ID" value="NZ_FOUY01000017.1"/>
</dbReference>
<dbReference type="AlphaFoldDB" id="A0A1I5AEI2"/>
<dbReference type="OrthoDB" id="581239at2"/>
<dbReference type="Pfam" id="PF09362">
    <property type="entry name" value="DUF1996"/>
    <property type="match status" value="1"/>
</dbReference>
<dbReference type="Proteomes" id="UP000199614">
    <property type="component" value="Unassembled WGS sequence"/>
</dbReference>
<dbReference type="EMBL" id="FOUY01000017">
    <property type="protein sequence ID" value="SFN60865.1"/>
    <property type="molecule type" value="Genomic_DNA"/>
</dbReference>
<proteinExistence type="predicted"/>
<feature type="compositionally biased region" description="Basic and acidic residues" evidence="1">
    <location>
        <begin position="91"/>
        <end position="107"/>
    </location>
</feature>
<reference evidence="4 5" key="1">
    <citation type="submission" date="2016-10" db="EMBL/GenBank/DDBJ databases">
        <authorList>
            <person name="de Groot N.N."/>
        </authorList>
    </citation>
    <scope>NUCLEOTIDE SEQUENCE [LARGE SCALE GENOMIC DNA]</scope>
    <source>
        <strain evidence="4 5">CGMCC 4.1877</strain>
    </source>
</reference>